<dbReference type="Pfam" id="PF07992">
    <property type="entry name" value="Pyr_redox_2"/>
    <property type="match status" value="1"/>
</dbReference>
<dbReference type="PANTHER" id="PTHR42783:SF3">
    <property type="entry name" value="GLUTAMATE SYNTHASE [NADPH] SMALL CHAIN-RELATED"/>
    <property type="match status" value="1"/>
</dbReference>
<dbReference type="Gene3D" id="3.50.50.60">
    <property type="entry name" value="FAD/NAD(P)-binding domain"/>
    <property type="match status" value="3"/>
</dbReference>
<proteinExistence type="predicted"/>
<keyword evidence="3" id="KW-1185">Reference proteome</keyword>
<evidence type="ECO:0000313" key="3">
    <source>
        <dbReference type="Proteomes" id="UP000612362"/>
    </source>
</evidence>
<name>A0A8J3I4A9_9CHLR</name>
<organism evidence="2 3">
    <name type="scientific">Ktedonospora formicarum</name>
    <dbReference type="NCBI Taxonomy" id="2778364"/>
    <lineage>
        <taxon>Bacteria</taxon>
        <taxon>Bacillati</taxon>
        <taxon>Chloroflexota</taxon>
        <taxon>Ktedonobacteria</taxon>
        <taxon>Ktedonobacterales</taxon>
        <taxon>Ktedonobacteraceae</taxon>
        <taxon>Ktedonospora</taxon>
    </lineage>
</organism>
<protein>
    <recommendedName>
        <fullName evidence="1">FAD/NAD(P)-binding domain-containing protein</fullName>
    </recommendedName>
</protein>
<dbReference type="EMBL" id="BNJF01000002">
    <property type="protein sequence ID" value="GHO45937.1"/>
    <property type="molecule type" value="Genomic_DNA"/>
</dbReference>
<evidence type="ECO:0000259" key="1">
    <source>
        <dbReference type="Pfam" id="PF07992"/>
    </source>
</evidence>
<dbReference type="Pfam" id="PF13450">
    <property type="entry name" value="NAD_binding_8"/>
    <property type="match status" value="1"/>
</dbReference>
<dbReference type="RefSeq" id="WP_220195351.1">
    <property type="nucleotide sequence ID" value="NZ_BNJF01000002.1"/>
</dbReference>
<sequence length="360" mass="39117">MIHTRETTSNLTYPLRFEPSDILLDHTSLIPRLRGMSGTYEERIAIIGSGPVGLNAANILTQLGYSHVTLFEARSEVGGMLNVPTPSFGFPLQASKHLIDLLLRPNIEVRLRVKVENEQAFVAIVENYDAVLLAIGAQRSMHGKIRGENALKGVLSAHDVICGEGTEVPKRALQGNVVIIGGGRMTFDAAFMALEAGACVVHILFPSSLENLSLQAWKRVSSLRKGALQLHPFTMPTSILGTEEMDVCGVRCRQTRWASSPEEGRLSFVPGRGCLFTADAVVVAIDEIPDISFLPPTLIISGSYGPELHLLEACMTSLPNVFAAGDVVANMISLHEALVQGREAANRIHAYLRQKTKAQF</sequence>
<accession>A0A8J3I4A9</accession>
<evidence type="ECO:0000313" key="2">
    <source>
        <dbReference type="EMBL" id="GHO45937.1"/>
    </source>
</evidence>
<dbReference type="SUPFAM" id="SSF51905">
    <property type="entry name" value="FAD/NAD(P)-binding domain"/>
    <property type="match status" value="1"/>
</dbReference>
<reference evidence="2" key="1">
    <citation type="submission" date="2020-10" db="EMBL/GenBank/DDBJ databases">
        <title>Taxonomic study of unclassified bacteria belonging to the class Ktedonobacteria.</title>
        <authorList>
            <person name="Yabe S."/>
            <person name="Wang C.M."/>
            <person name="Zheng Y."/>
            <person name="Sakai Y."/>
            <person name="Cavaletti L."/>
            <person name="Monciardini P."/>
            <person name="Donadio S."/>
        </authorList>
    </citation>
    <scope>NUCLEOTIDE SEQUENCE</scope>
    <source>
        <strain evidence="2">SOSP1-1</strain>
    </source>
</reference>
<dbReference type="PRINTS" id="PR00469">
    <property type="entry name" value="PNDRDTASEII"/>
</dbReference>
<dbReference type="PANTHER" id="PTHR42783">
    <property type="entry name" value="GLUTAMATE SYNTHASE [NADPH] SMALL CHAIN"/>
    <property type="match status" value="1"/>
</dbReference>
<dbReference type="GO" id="GO:0016491">
    <property type="term" value="F:oxidoreductase activity"/>
    <property type="evidence" value="ECO:0007669"/>
    <property type="project" value="InterPro"/>
</dbReference>
<gene>
    <name evidence="2" type="ORF">KSX_41000</name>
</gene>
<comment type="caution">
    <text evidence="2">The sequence shown here is derived from an EMBL/GenBank/DDBJ whole genome shotgun (WGS) entry which is preliminary data.</text>
</comment>
<dbReference type="Proteomes" id="UP000612362">
    <property type="component" value="Unassembled WGS sequence"/>
</dbReference>
<dbReference type="InterPro" id="IPR023753">
    <property type="entry name" value="FAD/NAD-binding_dom"/>
</dbReference>
<dbReference type="PRINTS" id="PR00368">
    <property type="entry name" value="FADPNR"/>
</dbReference>
<dbReference type="InterPro" id="IPR036188">
    <property type="entry name" value="FAD/NAD-bd_sf"/>
</dbReference>
<dbReference type="AlphaFoldDB" id="A0A8J3I4A9"/>
<feature type="domain" description="FAD/NAD(P)-binding" evidence="1">
    <location>
        <begin position="113"/>
        <end position="341"/>
    </location>
</feature>